<reference evidence="1 2" key="1">
    <citation type="submission" date="2020-02" db="EMBL/GenBank/DDBJ databases">
        <title>Characterization of phylogenetic diversity of novel bifidobacterial species isolated in Czech ZOOs.</title>
        <authorList>
            <person name="Lugli G.A."/>
            <person name="Vera N.B."/>
            <person name="Ventura M."/>
        </authorList>
    </citation>
    <scope>NUCLEOTIDE SEQUENCE [LARGE SCALE GENOMIC DNA]</scope>
    <source>
        <strain evidence="1 2">DSM 109960</strain>
    </source>
</reference>
<evidence type="ECO:0000313" key="1">
    <source>
        <dbReference type="EMBL" id="NMM95308.1"/>
    </source>
</evidence>
<gene>
    <name evidence="1" type="ORF">G1C98_0044</name>
</gene>
<evidence type="ECO:0000313" key="2">
    <source>
        <dbReference type="Proteomes" id="UP000529710"/>
    </source>
</evidence>
<sequence>MSGMRLAARLVRCWWEVDSDDMGKMVVDSVVLGVENDRVDYQSADFVRMDRQVG</sequence>
<organism evidence="1 2">
    <name type="scientific">Bifidobacterium erythrocebi</name>
    <dbReference type="NCBI Taxonomy" id="2675325"/>
    <lineage>
        <taxon>Bacteria</taxon>
        <taxon>Bacillati</taxon>
        <taxon>Actinomycetota</taxon>
        <taxon>Actinomycetes</taxon>
        <taxon>Bifidobacteriales</taxon>
        <taxon>Bifidobacteriaceae</taxon>
        <taxon>Bifidobacterium</taxon>
    </lineage>
</organism>
<dbReference type="Proteomes" id="UP000529710">
    <property type="component" value="Unassembled WGS sequence"/>
</dbReference>
<dbReference type="RefSeq" id="WP_169078135.1">
    <property type="nucleotide sequence ID" value="NZ_JAAIIF010000002.1"/>
</dbReference>
<protein>
    <submittedName>
        <fullName evidence="1">Uncharacterized protein</fullName>
    </submittedName>
</protein>
<accession>A0A7Y0ESR4</accession>
<name>A0A7Y0ESR4_9BIFI</name>
<keyword evidence="2" id="KW-1185">Reference proteome</keyword>
<comment type="caution">
    <text evidence="1">The sequence shown here is derived from an EMBL/GenBank/DDBJ whole genome shotgun (WGS) entry which is preliminary data.</text>
</comment>
<dbReference type="AlphaFoldDB" id="A0A7Y0ESR4"/>
<proteinExistence type="predicted"/>
<dbReference type="EMBL" id="JAAIIF010000002">
    <property type="protein sequence ID" value="NMM95308.1"/>
    <property type="molecule type" value="Genomic_DNA"/>
</dbReference>